<dbReference type="Pfam" id="PF25156">
    <property type="entry name" value="PNGase_A_C"/>
    <property type="match status" value="1"/>
</dbReference>
<keyword evidence="2" id="KW-0732">Signal</keyword>
<evidence type="ECO:0000259" key="3">
    <source>
        <dbReference type="Pfam" id="PF01208"/>
    </source>
</evidence>
<dbReference type="PANTHER" id="PTHR31104">
    <property type="entry name" value="PEPTIDE-N4-(N-ACETYL-BETA-GLUCOSAMINYL)ASPARAGINE AMIDASE A PROTEIN"/>
    <property type="match status" value="1"/>
</dbReference>
<protein>
    <submittedName>
        <fullName evidence="5">Uncharacterized protein</fullName>
    </submittedName>
</protein>
<feature type="chain" id="PRO_5047520138" evidence="2">
    <location>
        <begin position="23"/>
        <end position="790"/>
    </location>
</feature>
<feature type="domain" description="Peptide N-acetyl-beta-D-glucosaminyl asparaginase amidase A N-terminal" evidence="4">
    <location>
        <begin position="63"/>
        <end position="383"/>
    </location>
</feature>
<dbReference type="EMBL" id="JAGKQM010000013">
    <property type="protein sequence ID" value="KAH0891394.1"/>
    <property type="molecule type" value="Genomic_DNA"/>
</dbReference>
<evidence type="ECO:0000259" key="4">
    <source>
        <dbReference type="Pfam" id="PF12222"/>
    </source>
</evidence>
<evidence type="ECO:0000313" key="6">
    <source>
        <dbReference type="Proteomes" id="UP000824890"/>
    </source>
</evidence>
<feature type="compositionally biased region" description="Low complexity" evidence="1">
    <location>
        <begin position="35"/>
        <end position="45"/>
    </location>
</feature>
<feature type="domain" description="Uroporphyrinogen decarboxylase (URO-D)" evidence="3">
    <location>
        <begin position="642"/>
        <end position="746"/>
    </location>
</feature>
<dbReference type="InterPro" id="IPR000257">
    <property type="entry name" value="Uroporphyrinogen_deCOase"/>
</dbReference>
<dbReference type="Proteomes" id="UP000824890">
    <property type="component" value="Unassembled WGS sequence"/>
</dbReference>
<organism evidence="5 6">
    <name type="scientific">Brassica napus</name>
    <name type="common">Rape</name>
    <dbReference type="NCBI Taxonomy" id="3708"/>
    <lineage>
        <taxon>Eukaryota</taxon>
        <taxon>Viridiplantae</taxon>
        <taxon>Streptophyta</taxon>
        <taxon>Embryophyta</taxon>
        <taxon>Tracheophyta</taxon>
        <taxon>Spermatophyta</taxon>
        <taxon>Magnoliopsida</taxon>
        <taxon>eudicotyledons</taxon>
        <taxon>Gunneridae</taxon>
        <taxon>Pentapetalae</taxon>
        <taxon>rosids</taxon>
        <taxon>malvids</taxon>
        <taxon>Brassicales</taxon>
        <taxon>Brassicaceae</taxon>
        <taxon>Brassiceae</taxon>
        <taxon>Brassica</taxon>
    </lineage>
</organism>
<evidence type="ECO:0000256" key="2">
    <source>
        <dbReference type="SAM" id="SignalP"/>
    </source>
</evidence>
<name>A0ABQ8AFS0_BRANA</name>
<evidence type="ECO:0000256" key="1">
    <source>
        <dbReference type="SAM" id="MobiDB-lite"/>
    </source>
</evidence>
<comment type="caution">
    <text evidence="5">The sequence shown here is derived from an EMBL/GenBank/DDBJ whole genome shotgun (WGS) entry which is preliminary data.</text>
</comment>
<feature type="signal peptide" evidence="2">
    <location>
        <begin position="1"/>
        <end position="22"/>
    </location>
</feature>
<dbReference type="Pfam" id="PF12222">
    <property type="entry name" value="PNGaseA"/>
    <property type="match status" value="1"/>
</dbReference>
<sequence length="790" mass="88379">MSSSTLPPLLLFFTVLFLSAVADHHDKTRSRFRPPHFSSSSSSPSQNATSPTRYFEVKKPPVPDSPSTQQPCSHQFLHHDFAYTYSKPPVLANYTLPSHCPSQQFSKIVLELRSTCRGRQFDRIFGVWLDGAELLRSCTAEPTRNGIVWSVEKDVTKYHSLLVKNQTQTLALYLGNIVDKTYTGVYHVDVIFHYYPLDSSHISPPPADMIVPISRSLPLNDGLWFEILSSGDAKRKEIKIPRNVYRAVLEVYVSFHENDEFWYGNLPNDFITANNLSTAGGNGPFREVVVTLDGKVAGAVWPFPVVFTGGINPLLWRPVTAIGSFDLPSYDIEMTPFLGSLLDGEGHEFGFSVTNALNVWFVDANLHLWLDREKEVVEGEVLEVSRSSLEVSSVLDFKGLNGEFKTEAKRLVSLKGLVKSSHGEIVTTSHQEFRYVNKMVLGKDGSLQIIDQLIEGEDRVQSKRGSRPIYAAKSIKSFPFYLYSDSLEQENNTSLEVANVTMGFNEERSESDNGMMRTFKSKVENKQEGQGVMVVKNNLVVNGYGGTQQVYSYVGSDQCYFRNISSFNYDILYDKVEAVCEKNTLKMPEHLAGLETLTSLLLRCLGQTLISISLRDKETTDQTAAQGTEAIRQHSNLIFELVERSETTDLIVEISLQPCHAFRPDDVIIFSDILTPLPDFGVPFDIEEVKGPVIQSPIRTQEDLKRLHPIDLEKLRFVGDSLEILRREVGEHAAVLGFVGAPWTSAGPKAHILNLGHGVLVGTPEEAVAHFFETARSLDYQTLFPNHVAA</sequence>
<dbReference type="Pfam" id="PF01208">
    <property type="entry name" value="URO-D"/>
    <property type="match status" value="1"/>
</dbReference>
<dbReference type="InterPro" id="IPR056948">
    <property type="entry name" value="PNGaseA_N"/>
</dbReference>
<dbReference type="InterPro" id="IPR021102">
    <property type="entry name" value="PNGase_A"/>
</dbReference>
<evidence type="ECO:0000313" key="5">
    <source>
        <dbReference type="EMBL" id="KAH0891394.1"/>
    </source>
</evidence>
<keyword evidence="6" id="KW-1185">Reference proteome</keyword>
<dbReference type="InterPro" id="IPR038071">
    <property type="entry name" value="UROD/MetE-like_sf"/>
</dbReference>
<dbReference type="SUPFAM" id="SSF51726">
    <property type="entry name" value="UROD/MetE-like"/>
    <property type="match status" value="1"/>
</dbReference>
<dbReference type="Gene3D" id="3.20.20.210">
    <property type="match status" value="1"/>
</dbReference>
<accession>A0ABQ8AFS0</accession>
<feature type="region of interest" description="Disordered" evidence="1">
    <location>
        <begin position="29"/>
        <end position="70"/>
    </location>
</feature>
<proteinExistence type="predicted"/>
<reference evidence="5 6" key="1">
    <citation type="submission" date="2021-05" db="EMBL/GenBank/DDBJ databases">
        <title>Genome Assembly of Synthetic Allotetraploid Brassica napus Reveals Homoeologous Exchanges between Subgenomes.</title>
        <authorList>
            <person name="Davis J.T."/>
        </authorList>
    </citation>
    <scope>NUCLEOTIDE SEQUENCE [LARGE SCALE GENOMIC DNA]</scope>
    <source>
        <strain evidence="6">cv. Da-Ae</strain>
        <tissue evidence="5">Seedling</tissue>
    </source>
</reference>
<gene>
    <name evidence="5" type="ORF">HID58_053823</name>
</gene>